<dbReference type="RefSeq" id="WP_377140079.1">
    <property type="nucleotide sequence ID" value="NZ_JBHSFI010000008.1"/>
</dbReference>
<feature type="region of interest" description="Disordered" evidence="1">
    <location>
        <begin position="466"/>
        <end position="485"/>
    </location>
</feature>
<gene>
    <name evidence="4" type="ORF">ACFO6V_23245</name>
</gene>
<evidence type="ECO:0000256" key="1">
    <source>
        <dbReference type="SAM" id="MobiDB-lite"/>
    </source>
</evidence>
<sequence>MSPLHRALVLATVSAVVLAGCTPGAGQPPAEIRAAADSVRDLDGVVAVEVTRSRPIETARGNFGQREQARPSTVDVRVRLDETLGPSDAGAVTEEAQSLLVSDADLLESRDQVSLSVEYYTETEEPGPTQGGYGEGPSLHVTTGAGPATKVLRDAATDAYHLREAGALMVTISLGDGPGTWEDDPTAATAQVRAQSVDALPGLARTAVELDRSADLSASGADFRSASQVPDVGAVALLVAAAERPEVSSATYLAQERRLTVRADTTSPAHDLTELRRWLDRQEYARASGYHVAYTVIDAEQAETTGWVSGFEPSAQDSDTLPLPGGAAPWPVDPAAPDCTGDDLEVTFGVVDSSLGTRAANVRARNMSGAPCAIENIPDLTFRNEAGQAQENVTIAPGDVEPARVVVPDGEYVASAFLWRAMSTVNDPDTTTTVEVIAVPGADPVRLDATMDGTRASGLDVLDGAEVRQSPWTQAGPPEDPLTAG</sequence>
<reference evidence="5" key="1">
    <citation type="journal article" date="2019" name="Int. J. Syst. Evol. Microbiol.">
        <title>The Global Catalogue of Microorganisms (GCM) 10K type strain sequencing project: providing services to taxonomists for standard genome sequencing and annotation.</title>
        <authorList>
            <consortium name="The Broad Institute Genomics Platform"/>
            <consortium name="The Broad Institute Genome Sequencing Center for Infectious Disease"/>
            <person name="Wu L."/>
            <person name="Ma J."/>
        </authorList>
    </citation>
    <scope>NUCLEOTIDE SEQUENCE [LARGE SCALE GENOMIC DNA]</scope>
    <source>
        <strain evidence="5">CCUG 42722</strain>
    </source>
</reference>
<dbReference type="InterPro" id="IPR025326">
    <property type="entry name" value="DUF4232"/>
</dbReference>
<comment type="caution">
    <text evidence="4">The sequence shown here is derived from an EMBL/GenBank/DDBJ whole genome shotgun (WGS) entry which is preliminary data.</text>
</comment>
<accession>A0ABV9HN03</accession>
<dbReference type="Proteomes" id="UP001596011">
    <property type="component" value="Unassembled WGS sequence"/>
</dbReference>
<dbReference type="EMBL" id="JBHSFI010000008">
    <property type="protein sequence ID" value="MFC4631182.1"/>
    <property type="molecule type" value="Genomic_DNA"/>
</dbReference>
<proteinExistence type="predicted"/>
<keyword evidence="5" id="KW-1185">Reference proteome</keyword>
<protein>
    <submittedName>
        <fullName evidence="4">DUF4232 domain-containing protein</fullName>
    </submittedName>
</protein>
<name>A0ABV9HN03_9MICO</name>
<evidence type="ECO:0000313" key="5">
    <source>
        <dbReference type="Proteomes" id="UP001596011"/>
    </source>
</evidence>
<dbReference type="PROSITE" id="PS51257">
    <property type="entry name" value="PROKAR_LIPOPROTEIN"/>
    <property type="match status" value="1"/>
</dbReference>
<evidence type="ECO:0000259" key="3">
    <source>
        <dbReference type="Pfam" id="PF14016"/>
    </source>
</evidence>
<evidence type="ECO:0000313" key="4">
    <source>
        <dbReference type="EMBL" id="MFC4631182.1"/>
    </source>
</evidence>
<evidence type="ECO:0000256" key="2">
    <source>
        <dbReference type="SAM" id="SignalP"/>
    </source>
</evidence>
<feature type="signal peptide" evidence="2">
    <location>
        <begin position="1"/>
        <end position="19"/>
    </location>
</feature>
<dbReference type="Pfam" id="PF14016">
    <property type="entry name" value="DUF4232"/>
    <property type="match status" value="1"/>
</dbReference>
<keyword evidence="2" id="KW-0732">Signal</keyword>
<feature type="chain" id="PRO_5046752741" evidence="2">
    <location>
        <begin position="20"/>
        <end position="485"/>
    </location>
</feature>
<feature type="domain" description="DUF4232" evidence="3">
    <location>
        <begin position="339"/>
        <end position="472"/>
    </location>
</feature>
<organism evidence="4 5">
    <name type="scientific">Promicromonospora alba</name>
    <dbReference type="NCBI Taxonomy" id="1616110"/>
    <lineage>
        <taxon>Bacteria</taxon>
        <taxon>Bacillati</taxon>
        <taxon>Actinomycetota</taxon>
        <taxon>Actinomycetes</taxon>
        <taxon>Micrococcales</taxon>
        <taxon>Promicromonosporaceae</taxon>
        <taxon>Promicromonospora</taxon>
    </lineage>
</organism>